<gene>
    <name evidence="1" type="ordered locus">RPC_4172</name>
</gene>
<sequence length="109" mass="11981">MRVGHGEWVMASETPAFGRPVWTKTDIKRAPDAAHRAALYGVVRCRAGAVTERGPRSGPGSAEQHFVLHRARDTMPNSFSSSLLRIPFGKSEQARDGTIELDHRSARSL</sequence>
<organism evidence="1">
    <name type="scientific">Rhodopseudomonas palustris (strain BisB18)</name>
    <dbReference type="NCBI Taxonomy" id="316056"/>
    <lineage>
        <taxon>Bacteria</taxon>
        <taxon>Pseudomonadati</taxon>
        <taxon>Pseudomonadota</taxon>
        <taxon>Alphaproteobacteria</taxon>
        <taxon>Hyphomicrobiales</taxon>
        <taxon>Nitrobacteraceae</taxon>
        <taxon>Rhodopseudomonas</taxon>
    </lineage>
</organism>
<proteinExistence type="predicted"/>
<reference evidence="1" key="1">
    <citation type="submission" date="2006-03" db="EMBL/GenBank/DDBJ databases">
        <title>Complete sequence of Rhodopseudomonas palustris BisB18.</title>
        <authorList>
            <consortium name="US DOE Joint Genome Institute"/>
            <person name="Copeland A."/>
            <person name="Lucas S."/>
            <person name="Lapidus A."/>
            <person name="Barry K."/>
            <person name="Detter J.C."/>
            <person name="Glavina del Rio T."/>
            <person name="Hammon N."/>
            <person name="Israni S."/>
            <person name="Dalin E."/>
            <person name="Tice H."/>
            <person name="Pitluck S."/>
            <person name="Chain P."/>
            <person name="Malfatti S."/>
            <person name="Shin M."/>
            <person name="Vergez L."/>
            <person name="Schmutz J."/>
            <person name="Larimer F."/>
            <person name="Land M."/>
            <person name="Hauser L."/>
            <person name="Pelletier D.A."/>
            <person name="Kyrpides N."/>
            <person name="Anderson I."/>
            <person name="Oda Y."/>
            <person name="Harwood C.S."/>
            <person name="Richardson P."/>
        </authorList>
    </citation>
    <scope>NUCLEOTIDE SEQUENCE [LARGE SCALE GENOMIC DNA]</scope>
    <source>
        <strain evidence="1">BisB18</strain>
    </source>
</reference>
<evidence type="ECO:0000313" key="1">
    <source>
        <dbReference type="EMBL" id="ABD89697.1"/>
    </source>
</evidence>
<dbReference type="STRING" id="316056.RPC_4172"/>
<protein>
    <submittedName>
        <fullName evidence="1">Uncharacterized protein</fullName>
    </submittedName>
</protein>
<name>Q20YT9_RHOPB</name>
<dbReference type="EMBL" id="CP000301">
    <property type="protein sequence ID" value="ABD89697.1"/>
    <property type="molecule type" value="Genomic_DNA"/>
</dbReference>
<dbReference type="AlphaFoldDB" id="Q20YT9"/>
<dbReference type="KEGG" id="rpc:RPC_4172"/>
<accession>Q20YT9</accession>
<dbReference type="HOGENOM" id="CLU_2181918_0_0_5"/>